<evidence type="ECO:0000313" key="4">
    <source>
        <dbReference type="WBParaSite" id="SBAD_0000541301-mRNA-1"/>
    </source>
</evidence>
<accession>A0A183INK6</accession>
<dbReference type="SUPFAM" id="SSF55961">
    <property type="entry name" value="Bet v1-like"/>
    <property type="match status" value="1"/>
</dbReference>
<keyword evidence="3" id="KW-1185">Reference proteome</keyword>
<sequence>MRPLLKGFISARDSVDLIVQDEGDQCFRLFVTGFEYGPLPPQPKYIRVNTYPSGMIIRKTAYPEISNVTTYFQVDLNFPRTPQFLLDEAVALLNINYLNELNNARDIPWTPLQNAVGRKPKL</sequence>
<proteinExistence type="predicted"/>
<evidence type="ECO:0000313" key="3">
    <source>
        <dbReference type="Proteomes" id="UP000270296"/>
    </source>
</evidence>
<dbReference type="EMBL" id="UZAM01008819">
    <property type="protein sequence ID" value="VDP06549.1"/>
    <property type="molecule type" value="Genomic_DNA"/>
</dbReference>
<feature type="domain" description="START" evidence="1">
    <location>
        <begin position="1"/>
        <end position="104"/>
    </location>
</feature>
<evidence type="ECO:0000259" key="1">
    <source>
        <dbReference type="PROSITE" id="PS50848"/>
    </source>
</evidence>
<dbReference type="Proteomes" id="UP000270296">
    <property type="component" value="Unassembled WGS sequence"/>
</dbReference>
<protein>
    <submittedName>
        <fullName evidence="4">START domain-containing protein</fullName>
    </submittedName>
</protein>
<dbReference type="PROSITE" id="PS50848">
    <property type="entry name" value="START"/>
    <property type="match status" value="1"/>
</dbReference>
<dbReference type="Gene3D" id="3.30.530.20">
    <property type="match status" value="1"/>
</dbReference>
<evidence type="ECO:0000313" key="2">
    <source>
        <dbReference type="EMBL" id="VDP06549.1"/>
    </source>
</evidence>
<dbReference type="InterPro" id="IPR023393">
    <property type="entry name" value="START-like_dom_sf"/>
</dbReference>
<organism evidence="4">
    <name type="scientific">Soboliphyme baturini</name>
    <dbReference type="NCBI Taxonomy" id="241478"/>
    <lineage>
        <taxon>Eukaryota</taxon>
        <taxon>Metazoa</taxon>
        <taxon>Ecdysozoa</taxon>
        <taxon>Nematoda</taxon>
        <taxon>Enoplea</taxon>
        <taxon>Dorylaimia</taxon>
        <taxon>Dioctophymatida</taxon>
        <taxon>Dioctophymatoidea</taxon>
        <taxon>Soboliphymatidae</taxon>
        <taxon>Soboliphyme</taxon>
    </lineage>
</organism>
<dbReference type="InterPro" id="IPR002913">
    <property type="entry name" value="START_lipid-bd_dom"/>
</dbReference>
<name>A0A183INK6_9BILA</name>
<dbReference type="Pfam" id="PF01852">
    <property type="entry name" value="START"/>
    <property type="match status" value="1"/>
</dbReference>
<reference evidence="2 3" key="2">
    <citation type="submission" date="2018-11" db="EMBL/GenBank/DDBJ databases">
        <authorList>
            <consortium name="Pathogen Informatics"/>
        </authorList>
    </citation>
    <scope>NUCLEOTIDE SEQUENCE [LARGE SCALE GENOMIC DNA]</scope>
</reference>
<dbReference type="GO" id="GO:0008289">
    <property type="term" value="F:lipid binding"/>
    <property type="evidence" value="ECO:0007669"/>
    <property type="project" value="InterPro"/>
</dbReference>
<dbReference type="OrthoDB" id="5912992at2759"/>
<dbReference type="AlphaFoldDB" id="A0A183INK6"/>
<dbReference type="WBParaSite" id="SBAD_0000541301-mRNA-1">
    <property type="protein sequence ID" value="SBAD_0000541301-mRNA-1"/>
    <property type="gene ID" value="SBAD_0000541301"/>
</dbReference>
<reference evidence="4" key="1">
    <citation type="submission" date="2016-06" db="UniProtKB">
        <authorList>
            <consortium name="WormBaseParasite"/>
        </authorList>
    </citation>
    <scope>IDENTIFICATION</scope>
</reference>
<gene>
    <name evidence="2" type="ORF">SBAD_LOCUS5202</name>
</gene>